<proteinExistence type="predicted"/>
<gene>
    <name evidence="3" type="ORF">U9M48_032487</name>
</gene>
<keyword evidence="4" id="KW-1185">Reference proteome</keyword>
<feature type="region of interest" description="Disordered" evidence="1">
    <location>
        <begin position="1"/>
        <end position="28"/>
    </location>
</feature>
<organism evidence="3 4">
    <name type="scientific">Paspalum notatum var. saurae</name>
    <dbReference type="NCBI Taxonomy" id="547442"/>
    <lineage>
        <taxon>Eukaryota</taxon>
        <taxon>Viridiplantae</taxon>
        <taxon>Streptophyta</taxon>
        <taxon>Embryophyta</taxon>
        <taxon>Tracheophyta</taxon>
        <taxon>Spermatophyta</taxon>
        <taxon>Magnoliopsida</taxon>
        <taxon>Liliopsida</taxon>
        <taxon>Poales</taxon>
        <taxon>Poaceae</taxon>
        <taxon>PACMAD clade</taxon>
        <taxon>Panicoideae</taxon>
        <taxon>Andropogonodae</taxon>
        <taxon>Paspaleae</taxon>
        <taxon>Paspalinae</taxon>
        <taxon>Paspalum</taxon>
    </lineage>
</organism>
<keyword evidence="2" id="KW-0472">Membrane</keyword>
<sequence length="201" mass="22394">MPSQPASQRLSPSLSEGQARSDGGRLGVSLRSPEAEASLFLDEWSSESSLMEPYRSSPPAPPAAIAIAVVLIVVVVLQEVKEHRVLALGASRVILPCSFSDDRQELGDDSSSAIVLLEEFPVAGNERFSFKSRPLELFLLLRLILGARKLTVLQSREALDASRWGRERCELPWKERTLSFRMLRDVSLVPLEERWLVKVRS</sequence>
<keyword evidence="2" id="KW-0812">Transmembrane</keyword>
<keyword evidence="2" id="KW-1133">Transmembrane helix</keyword>
<evidence type="ECO:0000256" key="1">
    <source>
        <dbReference type="SAM" id="MobiDB-lite"/>
    </source>
</evidence>
<feature type="compositionally biased region" description="Polar residues" evidence="1">
    <location>
        <begin position="1"/>
        <end position="18"/>
    </location>
</feature>
<protein>
    <submittedName>
        <fullName evidence="3">Uncharacterized protein</fullName>
    </submittedName>
</protein>
<evidence type="ECO:0000313" key="4">
    <source>
        <dbReference type="Proteomes" id="UP001341281"/>
    </source>
</evidence>
<evidence type="ECO:0000256" key="2">
    <source>
        <dbReference type="SAM" id="Phobius"/>
    </source>
</evidence>
<name>A0AAQ3U5C3_PASNO</name>
<reference evidence="3 4" key="1">
    <citation type="submission" date="2024-02" db="EMBL/GenBank/DDBJ databases">
        <title>High-quality chromosome-scale genome assembly of Pensacola bahiagrass (Paspalum notatum Flugge var. saurae).</title>
        <authorList>
            <person name="Vega J.M."/>
            <person name="Podio M."/>
            <person name="Orjuela J."/>
            <person name="Siena L.A."/>
            <person name="Pessino S.C."/>
            <person name="Combes M.C."/>
            <person name="Mariac C."/>
            <person name="Albertini E."/>
            <person name="Pupilli F."/>
            <person name="Ortiz J.P.A."/>
            <person name="Leblanc O."/>
        </authorList>
    </citation>
    <scope>NUCLEOTIDE SEQUENCE [LARGE SCALE GENOMIC DNA]</scope>
    <source>
        <strain evidence="3">R1</strain>
        <tissue evidence="3">Leaf</tissue>
    </source>
</reference>
<dbReference type="AlphaFoldDB" id="A0AAQ3U5C3"/>
<dbReference type="Proteomes" id="UP001341281">
    <property type="component" value="Chromosome 07"/>
</dbReference>
<feature type="transmembrane region" description="Helical" evidence="2">
    <location>
        <begin position="60"/>
        <end position="77"/>
    </location>
</feature>
<accession>A0AAQ3U5C3</accession>
<evidence type="ECO:0000313" key="3">
    <source>
        <dbReference type="EMBL" id="WVZ85575.1"/>
    </source>
</evidence>
<dbReference type="EMBL" id="CP144751">
    <property type="protein sequence ID" value="WVZ85575.1"/>
    <property type="molecule type" value="Genomic_DNA"/>
</dbReference>